<evidence type="ECO:0000313" key="3">
    <source>
        <dbReference type="Proteomes" id="UP000290288"/>
    </source>
</evidence>
<dbReference type="AlphaFoldDB" id="A0A4V1Q4X7"/>
<reference evidence="2 3" key="1">
    <citation type="submission" date="2019-01" db="EMBL/GenBank/DDBJ databases">
        <title>Draft genome sequence of Psathyrella aberdarensis IHI B618.</title>
        <authorList>
            <person name="Buettner E."/>
            <person name="Kellner H."/>
        </authorList>
    </citation>
    <scope>NUCLEOTIDE SEQUENCE [LARGE SCALE GENOMIC DNA]</scope>
    <source>
        <strain evidence="2 3">IHI B618</strain>
    </source>
</reference>
<comment type="caution">
    <text evidence="2">The sequence shown here is derived from an EMBL/GenBank/DDBJ whole genome shotgun (WGS) entry which is preliminary data.</text>
</comment>
<feature type="compositionally biased region" description="Polar residues" evidence="1">
    <location>
        <begin position="221"/>
        <end position="234"/>
    </location>
</feature>
<dbReference type="EMBL" id="SDEE01000037">
    <property type="protein sequence ID" value="RXW23628.1"/>
    <property type="molecule type" value="Genomic_DNA"/>
</dbReference>
<feature type="region of interest" description="Disordered" evidence="1">
    <location>
        <begin position="221"/>
        <end position="260"/>
    </location>
</feature>
<keyword evidence="3" id="KW-1185">Reference proteome</keyword>
<sequence length="498" mass="54895">MSGEKVKLYQLLRMSASAALFPILRDLGIKAAITQGAALVLHRIAHHGPKEIKVVVKLEDKLSVEDLCAAVVSRASDSGYHFTQKKKQPSRLNFLSEDPQTEGKVCRVTFIPSGGSFRTIIKDFNEVVYISGVPVLPVHVIVLEQLIARTYLPATTPFGKAPAGFAHQCLLKSGAIPLQDLSPLWQAPEILDQIARHVQTLPNAKKDWIARGIDPSIFTYPLSQQAPGEGTNNVDGEDGRSDSGASERPPAAVRLPDAAEHPPAVVQAPNVALEGPDRVGHSAVTDIAARHVISILGELGFECAVSGSAACQLYSHGATQFPEQLEVLVLPPAPFSQNQAWLKQHISQKYPNLFKCKRKKGILFYKYDPKIDLPRRLRGDRRCKVEILFPGTPGLPQLSSSDIVCIDNLPVAPFLTSLLLKLETWADHPSPANARDVEHLVSLVPNLPVWISRPWRERKLMSEEFQAMSELRVKRFCCSSLETKPIWQMLGFEVEDVI</sequence>
<organism evidence="2 3">
    <name type="scientific">Candolleomyces aberdarensis</name>
    <dbReference type="NCBI Taxonomy" id="2316362"/>
    <lineage>
        <taxon>Eukaryota</taxon>
        <taxon>Fungi</taxon>
        <taxon>Dikarya</taxon>
        <taxon>Basidiomycota</taxon>
        <taxon>Agaricomycotina</taxon>
        <taxon>Agaricomycetes</taxon>
        <taxon>Agaricomycetidae</taxon>
        <taxon>Agaricales</taxon>
        <taxon>Agaricineae</taxon>
        <taxon>Psathyrellaceae</taxon>
        <taxon>Candolleomyces</taxon>
    </lineage>
</organism>
<name>A0A4V1Q4X7_9AGAR</name>
<gene>
    <name evidence="2" type="ORF">EST38_g2237</name>
</gene>
<evidence type="ECO:0000256" key="1">
    <source>
        <dbReference type="SAM" id="MobiDB-lite"/>
    </source>
</evidence>
<protein>
    <submittedName>
        <fullName evidence="2">Uncharacterized protein</fullName>
    </submittedName>
</protein>
<proteinExistence type="predicted"/>
<dbReference type="OrthoDB" id="3133286at2759"/>
<evidence type="ECO:0000313" key="2">
    <source>
        <dbReference type="EMBL" id="RXW23628.1"/>
    </source>
</evidence>
<accession>A0A4V1Q4X7</accession>
<dbReference type="Proteomes" id="UP000290288">
    <property type="component" value="Unassembled WGS sequence"/>
</dbReference>